<evidence type="ECO:0000256" key="7">
    <source>
        <dbReference type="ARBA" id="ARBA00022741"/>
    </source>
</evidence>
<dbReference type="PROSITE" id="PS50011">
    <property type="entry name" value="PROTEIN_KINASE_DOM"/>
    <property type="match status" value="1"/>
</dbReference>
<dbReference type="CDD" id="cd06263">
    <property type="entry name" value="MAM"/>
    <property type="match status" value="1"/>
</dbReference>
<dbReference type="InterPro" id="IPR023415">
    <property type="entry name" value="LDLR_class-A_CS"/>
</dbReference>
<dbReference type="SMART" id="SM00219">
    <property type="entry name" value="TyrKc"/>
    <property type="match status" value="1"/>
</dbReference>
<dbReference type="SMART" id="SM00137">
    <property type="entry name" value="MAM"/>
    <property type="match status" value="2"/>
</dbReference>
<dbReference type="InterPro" id="IPR002172">
    <property type="entry name" value="LDrepeatLR_classA_rpt"/>
</dbReference>
<dbReference type="GO" id="GO:0045664">
    <property type="term" value="P:regulation of neuron differentiation"/>
    <property type="evidence" value="ECO:0007669"/>
    <property type="project" value="TreeGrafter"/>
</dbReference>
<organism evidence="23 24">
    <name type="scientific">Laodelphax striatellus</name>
    <name type="common">Small brown planthopper</name>
    <name type="synonym">Delphax striatella</name>
    <dbReference type="NCBI Taxonomy" id="195883"/>
    <lineage>
        <taxon>Eukaryota</taxon>
        <taxon>Metazoa</taxon>
        <taxon>Ecdysozoa</taxon>
        <taxon>Arthropoda</taxon>
        <taxon>Hexapoda</taxon>
        <taxon>Insecta</taxon>
        <taxon>Pterygota</taxon>
        <taxon>Neoptera</taxon>
        <taxon>Paraneoptera</taxon>
        <taxon>Hemiptera</taxon>
        <taxon>Auchenorrhyncha</taxon>
        <taxon>Fulgoroidea</taxon>
        <taxon>Delphacidae</taxon>
        <taxon>Criomorphinae</taxon>
        <taxon>Laodelphax</taxon>
    </lineage>
</organism>
<keyword evidence="8" id="KW-0418">Kinase</keyword>
<evidence type="ECO:0000256" key="2">
    <source>
        <dbReference type="ARBA" id="ARBA00011902"/>
    </source>
</evidence>
<dbReference type="InParanoid" id="A0A482WZ11"/>
<evidence type="ECO:0000256" key="12">
    <source>
        <dbReference type="ARBA" id="ARBA00023137"/>
    </source>
</evidence>
<keyword evidence="10 19" id="KW-1133">Transmembrane helix</keyword>
<sequence length="1307" mass="143197">MVTGGAAALQLLLLVLAARAALAYRVIPGLRCGFEETCAWKWNSTLIRTTAANQPSYPAAPKVDASNNTNGHYLMVTMTEPGGPKQTLMWSPKYVSTGELCRFKVSLHMSNMVNGSFKVLVEIVHNQTSWVVSEKAGVDSEKWEEYSVKIGRLSQEFNIILEVSSSERYPSHIALDNLKLSNCFTEPRPVEINCSPTQYKCRNNTCIDRLDVCDMSIDCVEGDDEEQHCDKVPRFARCSFEEDQCGWVNKLDETLEHAPSSFKNVISWRRHVGPAPNAEQSGPSTDHTYQNISGAYMHVNMVEGRMGSSAILQSPVINPPPWYHNDSTSPYFNSCHITFYSNQFGTHSSSLGLYLQRVDKPKAKKSKQHVLWFSYGRKDNVWTRQVIPIPTNITQKYYLMFEARKGLGKWSDISVDDISMSPRCFGLDVPQNELRGYNYLTAGSFTESDPTVHEDFENATIYEFGSCNVEGAEGPKPEDCKKVYTNTNTNVTVLTDKYAQGIQKWIVPESGYYTVIGRGAGGGQGTEKKGSSWAAEARTVVELVKGQSLYILVGQPGQNACPKGRERHNITSQCDWRKKDFEKSSNTTTKKKLHEKIKAISQLEFMGGGGGGGGASYVFTWPKDKAKSPIIVAAGGGGLAFKENNMAADDSRQDGHGMNTSLLPITGDGPTTGYNRAGGGGGWLGGNNSFREESGLALILGAKGGKGCSSSIPASGMFAGSGGFGGGGGGCLGGGGGGGFTGGRAGFEKEDNGEGGYSWVDGLFGKVVPGANPGPGRVFIIPAIPVGCNCDYLCVTLDYHRQYVQCLCPPGWNLSKDNRSCILLDPDAEQTKFLLWAAVLITIVGFIVALCFFSAYVYNRYQRKRNATQRRKKMNGTDLPLGQIRPPGSFMTEYNPNYEFGGARLHERLQDLKDIPRNNLRLVKALGQGAFGEVYQGFYRQRDNDAVEMPVAVKTLPELSTSQAEADFLMEALIMNKFVHPNIVHCIGVCFDRHPRYLVIELLAGGDLKSFLREERPKIDKPTCLKMKDLIQIAIDVAKGCKYMEEQRFIHRDIAARNCLLTTKGPGRVVKIADFGMARDIYRSDYYKKGGKAMLPIKWMPPEAFLDGLFTSKTDVWSFGVLLWEVMSLGFMPYAGSTNREVMQMVVAGSRLSPPAQCPGPIYGIMTQCWAVDPIQRPSFPLILERLGYCLQDPQVVGTLLPIFDTIAAANEPVKEAEPDMRPPESEGPLQVNGYLVPSPGDTASALPPLPASALSESQSTQPLLEFANNNNKMPPITYANVNPLAATGLYTVSSSLPHNSCGFSAC</sequence>
<dbReference type="EC" id="2.7.10.1" evidence="2"/>
<evidence type="ECO:0000256" key="10">
    <source>
        <dbReference type="ARBA" id="ARBA00022989"/>
    </source>
</evidence>
<evidence type="ECO:0000256" key="8">
    <source>
        <dbReference type="ARBA" id="ARBA00022777"/>
    </source>
</evidence>
<dbReference type="InterPro" id="IPR050122">
    <property type="entry name" value="RTK"/>
</dbReference>
<keyword evidence="13 17" id="KW-1015">Disulfide bond</keyword>
<dbReference type="InterPro" id="IPR036055">
    <property type="entry name" value="LDL_receptor-like_sf"/>
</dbReference>
<evidence type="ECO:0000256" key="13">
    <source>
        <dbReference type="ARBA" id="ARBA00023157"/>
    </source>
</evidence>
<dbReference type="InterPro" id="IPR013320">
    <property type="entry name" value="ConA-like_dom_sf"/>
</dbReference>
<dbReference type="FunCoup" id="A0A482WZ11">
    <property type="interactions" value="15"/>
</dbReference>
<evidence type="ECO:0000259" key="21">
    <source>
        <dbReference type="PROSITE" id="PS50011"/>
    </source>
</evidence>
<feature type="domain" description="Protein kinase" evidence="21">
    <location>
        <begin position="920"/>
        <end position="1196"/>
    </location>
</feature>
<dbReference type="SUPFAM" id="SSF56112">
    <property type="entry name" value="Protein kinase-like (PK-like)"/>
    <property type="match status" value="1"/>
</dbReference>
<dbReference type="GO" id="GO:0004714">
    <property type="term" value="F:transmembrane receptor protein tyrosine kinase activity"/>
    <property type="evidence" value="ECO:0007669"/>
    <property type="project" value="UniProtKB-EC"/>
</dbReference>
<dbReference type="FunFam" id="2.60.120.200:FF:000193">
    <property type="entry name" value="Tyrosine-protein kinase receptor"/>
    <property type="match status" value="1"/>
</dbReference>
<feature type="domain" description="MAM" evidence="22">
    <location>
        <begin position="236"/>
        <end position="426"/>
    </location>
</feature>
<dbReference type="SUPFAM" id="SSF49899">
    <property type="entry name" value="Concanavalin A-like lectins/glucanases"/>
    <property type="match status" value="2"/>
</dbReference>
<dbReference type="CDD" id="cd00112">
    <property type="entry name" value="LDLa"/>
    <property type="match status" value="1"/>
</dbReference>
<evidence type="ECO:0000313" key="23">
    <source>
        <dbReference type="EMBL" id="RZF38496.1"/>
    </source>
</evidence>
<dbReference type="Pfam" id="PF07714">
    <property type="entry name" value="PK_Tyr_Ser-Thr"/>
    <property type="match status" value="1"/>
</dbReference>
<keyword evidence="4" id="KW-0808">Transferase</keyword>
<accession>A0A482WZ11</accession>
<keyword evidence="7 18" id="KW-0547">Nucleotide-binding</keyword>
<feature type="chain" id="PRO_5019791944" description="receptor protein-tyrosine kinase" evidence="20">
    <location>
        <begin position="24"/>
        <end position="1307"/>
    </location>
</feature>
<dbReference type="Gene3D" id="4.10.400.10">
    <property type="entry name" value="Low-density Lipoprotein Receptor"/>
    <property type="match status" value="1"/>
</dbReference>
<comment type="catalytic activity">
    <reaction evidence="16">
        <text>L-tyrosyl-[protein] + ATP = O-phospho-L-tyrosyl-[protein] + ADP + H(+)</text>
        <dbReference type="Rhea" id="RHEA:10596"/>
        <dbReference type="Rhea" id="RHEA-COMP:10136"/>
        <dbReference type="Rhea" id="RHEA-COMP:20101"/>
        <dbReference type="ChEBI" id="CHEBI:15378"/>
        <dbReference type="ChEBI" id="CHEBI:30616"/>
        <dbReference type="ChEBI" id="CHEBI:46858"/>
        <dbReference type="ChEBI" id="CHEBI:61978"/>
        <dbReference type="ChEBI" id="CHEBI:456216"/>
        <dbReference type="EC" id="2.7.10.1"/>
    </reaction>
</comment>
<comment type="caution">
    <text evidence="23">The sequence shown here is derived from an EMBL/GenBank/DDBJ whole genome shotgun (WGS) entry which is preliminary data.</text>
</comment>
<evidence type="ECO:0000256" key="3">
    <source>
        <dbReference type="ARBA" id="ARBA00022475"/>
    </source>
</evidence>
<dbReference type="InterPro" id="IPR000719">
    <property type="entry name" value="Prot_kinase_dom"/>
</dbReference>
<dbReference type="InterPro" id="IPR008266">
    <property type="entry name" value="Tyr_kinase_AS"/>
</dbReference>
<keyword evidence="6 20" id="KW-0732">Signal</keyword>
<evidence type="ECO:0000256" key="20">
    <source>
        <dbReference type="SAM" id="SignalP"/>
    </source>
</evidence>
<evidence type="ECO:0000256" key="19">
    <source>
        <dbReference type="SAM" id="Phobius"/>
    </source>
</evidence>
<evidence type="ECO:0000256" key="1">
    <source>
        <dbReference type="ARBA" id="ARBA00004251"/>
    </source>
</evidence>
<comment type="caution">
    <text evidence="17">Lacks conserved residue(s) required for the propagation of feature annotation.</text>
</comment>
<dbReference type="FunFam" id="1.10.510.10:FF:000113">
    <property type="entry name" value="Tyrosine-protein kinase receptor"/>
    <property type="match status" value="1"/>
</dbReference>
<keyword evidence="12" id="KW-0829">Tyrosine-protein kinase</keyword>
<dbReference type="Gene3D" id="2.60.120.200">
    <property type="match status" value="2"/>
</dbReference>
<evidence type="ECO:0000256" key="18">
    <source>
        <dbReference type="PROSITE-ProRule" id="PRU10141"/>
    </source>
</evidence>
<evidence type="ECO:0000256" key="6">
    <source>
        <dbReference type="ARBA" id="ARBA00022729"/>
    </source>
</evidence>
<comment type="subcellular location">
    <subcellularLocation>
        <location evidence="1">Cell membrane</location>
        <topology evidence="1">Single-pass type I membrane protein</topology>
    </subcellularLocation>
</comment>
<keyword evidence="5 19" id="KW-0812">Transmembrane</keyword>
<dbReference type="GO" id="GO:0005886">
    <property type="term" value="C:plasma membrane"/>
    <property type="evidence" value="ECO:0007669"/>
    <property type="project" value="UniProtKB-SubCell"/>
</dbReference>
<feature type="disulfide bond" evidence="17">
    <location>
        <begin position="201"/>
        <end position="219"/>
    </location>
</feature>
<proteinExistence type="predicted"/>
<dbReference type="EMBL" id="QKKF02022243">
    <property type="protein sequence ID" value="RZF38496.1"/>
    <property type="molecule type" value="Genomic_DNA"/>
</dbReference>
<keyword evidence="11 19" id="KW-0472">Membrane</keyword>
<evidence type="ECO:0000256" key="14">
    <source>
        <dbReference type="ARBA" id="ARBA00023170"/>
    </source>
</evidence>
<dbReference type="PRINTS" id="PR00109">
    <property type="entry name" value="TYRKINASE"/>
</dbReference>
<feature type="domain" description="MAM" evidence="22">
    <location>
        <begin position="30"/>
        <end position="185"/>
    </location>
</feature>
<feature type="disulfide bond" evidence="17">
    <location>
        <begin position="194"/>
        <end position="206"/>
    </location>
</feature>
<dbReference type="PROSITE" id="PS50068">
    <property type="entry name" value="LDLRA_2"/>
    <property type="match status" value="1"/>
</dbReference>
<dbReference type="PROSITE" id="PS01209">
    <property type="entry name" value="LDLRA_1"/>
    <property type="match status" value="1"/>
</dbReference>
<evidence type="ECO:0000256" key="4">
    <source>
        <dbReference type="ARBA" id="ARBA00022679"/>
    </source>
</evidence>
<name>A0A482WZ11_LAOST</name>
<evidence type="ECO:0000256" key="11">
    <source>
        <dbReference type="ARBA" id="ARBA00023136"/>
    </source>
</evidence>
<feature type="transmembrane region" description="Helical" evidence="19">
    <location>
        <begin position="833"/>
        <end position="858"/>
    </location>
</feature>
<keyword evidence="15" id="KW-0325">Glycoprotein</keyword>
<feature type="signal peptide" evidence="20">
    <location>
        <begin position="1"/>
        <end position="23"/>
    </location>
</feature>
<dbReference type="Proteomes" id="UP000291343">
    <property type="component" value="Unassembled WGS sequence"/>
</dbReference>
<protein>
    <recommendedName>
        <fullName evidence="2">receptor protein-tyrosine kinase</fullName>
        <ecNumber evidence="2">2.7.10.1</ecNumber>
    </recommendedName>
</protein>
<dbReference type="PANTHER" id="PTHR24416">
    <property type="entry name" value="TYROSINE-PROTEIN KINASE RECEPTOR"/>
    <property type="match status" value="1"/>
</dbReference>
<dbReference type="InterPro" id="IPR001245">
    <property type="entry name" value="Ser-Thr/Tyr_kinase_cat_dom"/>
</dbReference>
<evidence type="ECO:0000313" key="24">
    <source>
        <dbReference type="Proteomes" id="UP000291343"/>
    </source>
</evidence>
<dbReference type="InterPro" id="IPR000998">
    <property type="entry name" value="MAM_dom"/>
</dbReference>
<keyword evidence="9 18" id="KW-0067">ATP-binding</keyword>
<dbReference type="OrthoDB" id="73209at2759"/>
<dbReference type="SMR" id="A0A482WZ11"/>
<dbReference type="GO" id="GO:0043235">
    <property type="term" value="C:receptor complex"/>
    <property type="evidence" value="ECO:0007669"/>
    <property type="project" value="TreeGrafter"/>
</dbReference>
<dbReference type="Gene3D" id="3.30.200.20">
    <property type="entry name" value="Phosphorylase Kinase, domain 1"/>
    <property type="match status" value="1"/>
</dbReference>
<dbReference type="STRING" id="195883.A0A482WZ11"/>
<keyword evidence="3" id="KW-1003">Cell membrane</keyword>
<dbReference type="SUPFAM" id="SSF57424">
    <property type="entry name" value="LDL receptor-like module"/>
    <property type="match status" value="1"/>
</dbReference>
<keyword evidence="24" id="KW-1185">Reference proteome</keyword>
<evidence type="ECO:0000259" key="22">
    <source>
        <dbReference type="PROSITE" id="PS50060"/>
    </source>
</evidence>
<evidence type="ECO:0000256" key="15">
    <source>
        <dbReference type="ARBA" id="ARBA00023180"/>
    </source>
</evidence>
<evidence type="ECO:0000256" key="16">
    <source>
        <dbReference type="ARBA" id="ARBA00051243"/>
    </source>
</evidence>
<dbReference type="PANTHER" id="PTHR24416:SF604">
    <property type="entry name" value="RECEPTOR PROTEIN-TYROSINE KINASE"/>
    <property type="match status" value="1"/>
</dbReference>
<feature type="binding site" evidence="18">
    <location>
        <position position="954"/>
    </location>
    <ligand>
        <name>ATP</name>
        <dbReference type="ChEBI" id="CHEBI:30616"/>
    </ligand>
</feature>
<dbReference type="GO" id="GO:0005524">
    <property type="term" value="F:ATP binding"/>
    <property type="evidence" value="ECO:0007669"/>
    <property type="project" value="UniProtKB-UniRule"/>
</dbReference>
<dbReference type="InterPro" id="IPR011009">
    <property type="entry name" value="Kinase-like_dom_sf"/>
</dbReference>
<dbReference type="InterPro" id="IPR017441">
    <property type="entry name" value="Protein_kinase_ATP_BS"/>
</dbReference>
<evidence type="ECO:0000256" key="5">
    <source>
        <dbReference type="ARBA" id="ARBA00022692"/>
    </source>
</evidence>
<dbReference type="FunFam" id="3.30.200.20:FF:000117">
    <property type="entry name" value="Tyrosine-protein kinase receptor"/>
    <property type="match status" value="1"/>
</dbReference>
<keyword evidence="14" id="KW-0675">Receptor</keyword>
<dbReference type="Pfam" id="PF00057">
    <property type="entry name" value="Ldl_recept_a"/>
    <property type="match status" value="1"/>
</dbReference>
<dbReference type="InterPro" id="IPR020635">
    <property type="entry name" value="Tyr_kinase_cat_dom"/>
</dbReference>
<dbReference type="SMART" id="SM00192">
    <property type="entry name" value="LDLa"/>
    <property type="match status" value="1"/>
</dbReference>
<dbReference type="PROSITE" id="PS00109">
    <property type="entry name" value="PROTEIN_KINASE_TYR"/>
    <property type="match status" value="1"/>
</dbReference>
<dbReference type="PROSITE" id="PS00107">
    <property type="entry name" value="PROTEIN_KINASE_ATP"/>
    <property type="match status" value="1"/>
</dbReference>
<evidence type="ECO:0000256" key="17">
    <source>
        <dbReference type="PROSITE-ProRule" id="PRU00124"/>
    </source>
</evidence>
<evidence type="ECO:0000256" key="9">
    <source>
        <dbReference type="ARBA" id="ARBA00022840"/>
    </source>
</evidence>
<dbReference type="Pfam" id="PF00629">
    <property type="entry name" value="MAM"/>
    <property type="match status" value="2"/>
</dbReference>
<dbReference type="Gene3D" id="1.10.510.10">
    <property type="entry name" value="Transferase(Phosphotransferase) domain 1"/>
    <property type="match status" value="1"/>
</dbReference>
<dbReference type="GO" id="GO:0007169">
    <property type="term" value="P:cell surface receptor protein tyrosine kinase signaling pathway"/>
    <property type="evidence" value="ECO:0007669"/>
    <property type="project" value="TreeGrafter"/>
</dbReference>
<reference evidence="23 24" key="1">
    <citation type="journal article" date="2017" name="Gigascience">
        <title>Genome sequence of the small brown planthopper, Laodelphax striatellus.</title>
        <authorList>
            <person name="Zhu J."/>
            <person name="Jiang F."/>
            <person name="Wang X."/>
            <person name="Yang P."/>
            <person name="Bao Y."/>
            <person name="Zhao W."/>
            <person name="Wang W."/>
            <person name="Lu H."/>
            <person name="Wang Q."/>
            <person name="Cui N."/>
            <person name="Li J."/>
            <person name="Chen X."/>
            <person name="Luo L."/>
            <person name="Yu J."/>
            <person name="Kang L."/>
            <person name="Cui F."/>
        </authorList>
    </citation>
    <scope>NUCLEOTIDE SEQUENCE [LARGE SCALE GENOMIC DNA]</scope>
    <source>
        <strain evidence="23">Lst14</strain>
    </source>
</reference>
<dbReference type="PROSITE" id="PS50060">
    <property type="entry name" value="MAM_2"/>
    <property type="match status" value="2"/>
</dbReference>
<gene>
    <name evidence="23" type="ORF">LSTR_LSTR006091</name>
</gene>